<organism evidence="2 3">
    <name type="scientific">Marivirga atlantica</name>
    <dbReference type="NCBI Taxonomy" id="1548457"/>
    <lineage>
        <taxon>Bacteria</taxon>
        <taxon>Pseudomonadati</taxon>
        <taxon>Bacteroidota</taxon>
        <taxon>Cytophagia</taxon>
        <taxon>Cytophagales</taxon>
        <taxon>Marivirgaceae</taxon>
        <taxon>Marivirga</taxon>
    </lineage>
</organism>
<accession>A0A937A806</accession>
<dbReference type="RefSeq" id="WP_201919747.1">
    <property type="nucleotide sequence ID" value="NZ_JAERQG010000002.1"/>
</dbReference>
<gene>
    <name evidence="2" type="ORF">JKP34_08475</name>
</gene>
<proteinExistence type="predicted"/>
<keyword evidence="1" id="KW-0732">Signal</keyword>
<dbReference type="EMBL" id="JAERQG010000002">
    <property type="protein sequence ID" value="MBL0765280.1"/>
    <property type="molecule type" value="Genomic_DNA"/>
</dbReference>
<evidence type="ECO:0000313" key="3">
    <source>
        <dbReference type="Proteomes" id="UP000642920"/>
    </source>
</evidence>
<comment type="caution">
    <text evidence="2">The sequence shown here is derived from an EMBL/GenBank/DDBJ whole genome shotgun (WGS) entry which is preliminary data.</text>
</comment>
<protein>
    <submittedName>
        <fullName evidence="2">DUF3108 domain-containing protein</fullName>
    </submittedName>
</protein>
<dbReference type="Proteomes" id="UP000642920">
    <property type="component" value="Unassembled WGS sequence"/>
</dbReference>
<dbReference type="AlphaFoldDB" id="A0A937A806"/>
<evidence type="ECO:0000256" key="1">
    <source>
        <dbReference type="SAM" id="SignalP"/>
    </source>
</evidence>
<evidence type="ECO:0000313" key="2">
    <source>
        <dbReference type="EMBL" id="MBL0765280.1"/>
    </source>
</evidence>
<feature type="signal peptide" evidence="1">
    <location>
        <begin position="1"/>
        <end position="19"/>
    </location>
</feature>
<keyword evidence="3" id="KW-1185">Reference proteome</keyword>
<dbReference type="Pfam" id="PF11306">
    <property type="entry name" value="DUF3108"/>
    <property type="match status" value="1"/>
</dbReference>
<sequence>MIKLFLSLIFAFSASALFAQPDCMPQTKAFISGERIQYDVKYNWGLLWVDAGEVVFAVEDTVFNDRPSYWFKGYGRSKPKWDWVYTVRDTFDAIGTKGTLSPLYFNRKTSEGSYKVDNSYWYYPENNFIKGSVWNSDIEKTKSVGFRYDECVWDLLSAVYYARNLDYSQYRAGDKIPFNMVIDGKVNYLFIRFLGKEVMEMPSEKKYSTIKFSALLVDGTIFDGGEDMTVWVSDDENKIPLKVEAKIKVGWIKAYLVDTKGLKYNDIQPLAD</sequence>
<reference evidence="2" key="1">
    <citation type="submission" date="2021-01" db="EMBL/GenBank/DDBJ databases">
        <title>Marivirga sp. nov., isolated from intertidal surface sediments.</title>
        <authorList>
            <person name="Zhang M."/>
        </authorList>
    </citation>
    <scope>NUCLEOTIDE SEQUENCE</scope>
    <source>
        <strain evidence="2">SM1354</strain>
    </source>
</reference>
<dbReference type="InterPro" id="IPR021457">
    <property type="entry name" value="DUF3108"/>
</dbReference>
<feature type="chain" id="PRO_5037887928" evidence="1">
    <location>
        <begin position="20"/>
        <end position="272"/>
    </location>
</feature>
<name>A0A937A806_9BACT</name>